<keyword evidence="2" id="KW-1185">Reference proteome</keyword>
<evidence type="ECO:0000313" key="2">
    <source>
        <dbReference type="Proteomes" id="UP000199467"/>
    </source>
</evidence>
<accession>A0A1G6PZ29</accession>
<dbReference type="RefSeq" id="WP_069901381.1">
    <property type="nucleotide sequence ID" value="NZ_FMZQ01000007.1"/>
</dbReference>
<name>A0A1G6PZ29_9GAMM</name>
<gene>
    <name evidence="1" type="ORF">SAMN05216576_107168</name>
</gene>
<dbReference type="Proteomes" id="UP000199467">
    <property type="component" value="Unassembled WGS sequence"/>
</dbReference>
<organism evidence="1 2">
    <name type="scientific">Ectopseudomonas chengduensis</name>
    <dbReference type="NCBI Taxonomy" id="489632"/>
    <lineage>
        <taxon>Bacteria</taxon>
        <taxon>Pseudomonadati</taxon>
        <taxon>Pseudomonadota</taxon>
        <taxon>Gammaproteobacteria</taxon>
        <taxon>Pseudomonadales</taxon>
        <taxon>Pseudomonadaceae</taxon>
        <taxon>Ectopseudomonas</taxon>
    </lineage>
</organism>
<sequence length="96" mass="10205">MKTPDPAAIERFREKLLSLPAEDLATLVVVAAIALDDLEMPEDIAGQLGIEEEALSEWEARVLHAGPIGSTLDDLASKVLGHTDELGLIESDTANA</sequence>
<proteinExistence type="predicted"/>
<protein>
    <submittedName>
        <fullName evidence="1">Uncharacterized protein</fullName>
    </submittedName>
</protein>
<reference evidence="2" key="1">
    <citation type="submission" date="2016-10" db="EMBL/GenBank/DDBJ databases">
        <authorList>
            <person name="Varghese N."/>
            <person name="Submissions S."/>
        </authorList>
    </citation>
    <scope>NUCLEOTIDE SEQUENCE [LARGE SCALE GENOMIC DNA]</scope>
    <source>
        <strain evidence="2">DSM 26382</strain>
    </source>
</reference>
<dbReference type="EMBL" id="FMZQ01000007">
    <property type="protein sequence ID" value="SDC85339.1"/>
    <property type="molecule type" value="Genomic_DNA"/>
</dbReference>
<evidence type="ECO:0000313" key="1">
    <source>
        <dbReference type="EMBL" id="SDC85339.1"/>
    </source>
</evidence>
<dbReference type="AlphaFoldDB" id="A0A1G6PZ29"/>